<dbReference type="SUPFAM" id="SSF53474">
    <property type="entry name" value="alpha/beta-Hydrolases"/>
    <property type="match status" value="1"/>
</dbReference>
<keyword evidence="1" id="KW-0472">Membrane</keyword>
<dbReference type="InterPro" id="IPR029058">
    <property type="entry name" value="AB_hydrolase_fold"/>
</dbReference>
<keyword evidence="1" id="KW-1133">Transmembrane helix</keyword>
<dbReference type="EMBL" id="KI290739">
    <property type="protein sequence ID" value="ESA07110.1"/>
    <property type="molecule type" value="Genomic_DNA"/>
</dbReference>
<dbReference type="eggNOG" id="ENOG502RMID">
    <property type="taxonomic scope" value="Eukaryota"/>
</dbReference>
<evidence type="ECO:0008006" key="3">
    <source>
        <dbReference type="Google" id="ProtNLM"/>
    </source>
</evidence>
<dbReference type="PANTHER" id="PTHR36513">
    <property type="entry name" value="ABC TRANSMEMBRANE TYPE-1 DOMAIN-CONTAINING PROTEIN"/>
    <property type="match status" value="1"/>
</dbReference>
<feature type="transmembrane region" description="Helical" evidence="1">
    <location>
        <begin position="112"/>
        <end position="130"/>
    </location>
</feature>
<dbReference type="VEuPathDB" id="FungiDB:RhiirFUN_005499"/>
<evidence type="ECO:0000256" key="1">
    <source>
        <dbReference type="SAM" id="Phobius"/>
    </source>
</evidence>
<dbReference type="AlphaFoldDB" id="U9TG61"/>
<name>U9TG61_RHIID</name>
<dbReference type="PANTHER" id="PTHR36513:SF1">
    <property type="entry name" value="TRANSMEMBRANE PROTEIN"/>
    <property type="match status" value="1"/>
</dbReference>
<accession>U9TG61</accession>
<gene>
    <name evidence="2" type="ORF">GLOINDRAFT_83209</name>
</gene>
<proteinExistence type="predicted"/>
<reference evidence="2" key="1">
    <citation type="submission" date="2013-07" db="EMBL/GenBank/DDBJ databases">
        <title>The genome of an arbuscular mycorrhizal fungus provides insights into the evolution of the oldest plant symbiosis.</title>
        <authorList>
            <consortium name="DOE Joint Genome Institute"/>
            <person name="Tisserant E."/>
            <person name="Malbreil M."/>
            <person name="Kuo A."/>
            <person name="Kohler A."/>
            <person name="Symeonidi A."/>
            <person name="Balestrini R."/>
            <person name="Charron P."/>
            <person name="Duensing N."/>
            <person name="Frei-dit-Frey N."/>
            <person name="Gianinazzi-Pearson V."/>
            <person name="Gilbert B."/>
            <person name="Handa Y."/>
            <person name="Hijri M."/>
            <person name="Kaul R."/>
            <person name="Kawaguchi M."/>
            <person name="Krajinski F."/>
            <person name="Lammers P."/>
            <person name="Lapierre D."/>
            <person name="Masclaux F.G."/>
            <person name="Murat C."/>
            <person name="Morin E."/>
            <person name="Ndikumana S."/>
            <person name="Pagni M."/>
            <person name="Petitpierre D."/>
            <person name="Requena N."/>
            <person name="Rosikiewicz P."/>
            <person name="Riley R."/>
            <person name="Saito K."/>
            <person name="San Clemente H."/>
            <person name="Shapiro H."/>
            <person name="van Tuinen D."/>
            <person name="Becard G."/>
            <person name="Bonfante P."/>
            <person name="Paszkowski U."/>
            <person name="Shachar-Hill Y."/>
            <person name="Young J.P."/>
            <person name="Sanders I.R."/>
            <person name="Henrissat B."/>
            <person name="Rensing S.A."/>
            <person name="Grigoriev I.V."/>
            <person name="Corradi N."/>
            <person name="Roux C."/>
            <person name="Martin F."/>
        </authorList>
    </citation>
    <scope>NUCLEOTIDE SEQUENCE</scope>
    <source>
        <strain evidence="2">DAOM 197198</strain>
    </source>
</reference>
<feature type="transmembrane region" description="Helical" evidence="1">
    <location>
        <begin position="173"/>
        <end position="196"/>
    </location>
</feature>
<dbReference type="Pfam" id="PF05990">
    <property type="entry name" value="DUF900"/>
    <property type="match status" value="1"/>
</dbReference>
<dbReference type="HOGENOM" id="CLU_012113_0_0_1"/>
<organism evidence="2">
    <name type="scientific">Rhizophagus irregularis (strain DAOM 181602 / DAOM 197198 / MUCL 43194)</name>
    <name type="common">Arbuscular mycorrhizal fungus</name>
    <name type="synonym">Glomus intraradices</name>
    <dbReference type="NCBI Taxonomy" id="747089"/>
    <lineage>
        <taxon>Eukaryota</taxon>
        <taxon>Fungi</taxon>
        <taxon>Fungi incertae sedis</taxon>
        <taxon>Mucoromycota</taxon>
        <taxon>Glomeromycotina</taxon>
        <taxon>Glomeromycetes</taxon>
        <taxon>Glomerales</taxon>
        <taxon>Glomeraceae</taxon>
        <taxon>Rhizophagus</taxon>
    </lineage>
</organism>
<feature type="transmembrane region" description="Helical" evidence="1">
    <location>
        <begin position="81"/>
        <end position="100"/>
    </location>
</feature>
<protein>
    <recommendedName>
        <fullName evidence="3">Alpha/beta-hydrolase</fullName>
    </recommendedName>
</protein>
<dbReference type="Gene3D" id="3.40.50.1820">
    <property type="entry name" value="alpha/beta hydrolase"/>
    <property type="match status" value="1"/>
</dbReference>
<feature type="transmembrane region" description="Helical" evidence="1">
    <location>
        <begin position="731"/>
        <end position="749"/>
    </location>
</feature>
<keyword evidence="1" id="KW-0812">Transmembrane</keyword>
<feature type="transmembrane region" description="Helical" evidence="1">
    <location>
        <begin position="135"/>
        <end position="153"/>
    </location>
</feature>
<evidence type="ECO:0000313" key="2">
    <source>
        <dbReference type="EMBL" id="ESA07110.1"/>
    </source>
</evidence>
<dbReference type="InterPro" id="IPR010297">
    <property type="entry name" value="DUF900_hydrolase"/>
</dbReference>
<sequence>MTSQQNLAIQSNSSKIENTIEGSDKSNMINMITIDVSNGNKSNQKRVLTTQEISKSFRIMAYRKSKRQIRGRYRRRSYTRIFWFIMFMLVFLSLIGAGIGGSLRSVGTRERWPEFVTFIISFTIIMYVYYKITEIVRWCFYWLAIATIILLIINKGSLVSEDKGFASTPEARILIIVLGAVECLTLFIWIIVRYVYPRIVKNAKWLDTIWWWRIKQESNVHIHDIHGRDAVGCFRYLAWESYSLWFRHGAVTYIGEVNANGRPHGRGEWVDDSFDGECLKGVWDGKYFYLIILDGVPVGPFQSRGSGTGDAFHAVRVGFVKNSHTPWNEQRLFPRPYQNGLDIAVASVECSVSGKYLKNLPKSTLILSPRSRESRDEETNKPIIENCLKNLMTFTSMEPDFDVEDATQSSVFIRAENDGFAITGFYPISTKTSRDEVIVKRVPKKNDSVHSEIEYTLEVNGWRPSVTSSSSNSSGCFRSSMECIIFIHGFNCPPKYATETLGQFLALGDFPSYIKPFVFSPPSANSLWYFGVKKQASSEQAINDFRLFLQDLRDAGFCAVHILSHSMGGMLTLQYAKAFEGIFQVRNSLDKDTRDTNIYSENEGTLMKLSTVTLLNPDAPLKQFISQGYARLNRYCDNITIYSNARDFPLKIGEIIWREECLGRQTKDLHHDGKLMNVDLIDTTQLDVNIHKVRHNFFNLNRLLVDDLRDIIVIKRRAKERRSRLSRKGRGVGLEGIVYTFLVAPSYVVNK</sequence>